<name>A0ABW1J992_9ACTN</name>
<dbReference type="Pfam" id="PF11292">
    <property type="entry name" value="DUF3093"/>
    <property type="match status" value="1"/>
</dbReference>
<dbReference type="EMBL" id="JBHSRD010000002">
    <property type="protein sequence ID" value="MFC6005704.1"/>
    <property type="molecule type" value="Genomic_DNA"/>
</dbReference>
<feature type="transmembrane region" description="Helical" evidence="2">
    <location>
        <begin position="19"/>
        <end position="37"/>
    </location>
</feature>
<keyword evidence="2" id="KW-0812">Transmembrane</keyword>
<dbReference type="Proteomes" id="UP001596189">
    <property type="component" value="Unassembled WGS sequence"/>
</dbReference>
<feature type="transmembrane region" description="Helical" evidence="2">
    <location>
        <begin position="43"/>
        <end position="61"/>
    </location>
</feature>
<evidence type="ECO:0000313" key="4">
    <source>
        <dbReference type="Proteomes" id="UP001596189"/>
    </source>
</evidence>
<accession>A0ABW1J992</accession>
<reference evidence="4" key="1">
    <citation type="journal article" date="2019" name="Int. J. Syst. Evol. Microbiol.">
        <title>The Global Catalogue of Microorganisms (GCM) 10K type strain sequencing project: providing services to taxonomists for standard genome sequencing and annotation.</title>
        <authorList>
            <consortium name="The Broad Institute Genomics Platform"/>
            <consortium name="The Broad Institute Genome Sequencing Center for Infectious Disease"/>
            <person name="Wu L."/>
            <person name="Ma J."/>
        </authorList>
    </citation>
    <scope>NUCLEOTIDE SEQUENCE [LARGE SCALE GENOMIC DNA]</scope>
    <source>
        <strain evidence="4">KACC 14249</strain>
    </source>
</reference>
<dbReference type="InterPro" id="IPR021443">
    <property type="entry name" value="DUF3093"/>
</dbReference>
<protein>
    <submittedName>
        <fullName evidence="3">DUF3093 domain-containing protein</fullName>
    </submittedName>
</protein>
<keyword evidence="2" id="KW-1133">Transmembrane helix</keyword>
<feature type="region of interest" description="Disordered" evidence="1">
    <location>
        <begin position="151"/>
        <end position="174"/>
    </location>
</feature>
<gene>
    <name evidence="3" type="ORF">ACFQDO_01050</name>
</gene>
<keyword evidence="4" id="KW-1185">Reference proteome</keyword>
<dbReference type="RefSeq" id="WP_345716582.1">
    <property type="nucleotide sequence ID" value="NZ_BAABFP010000005.1"/>
</dbReference>
<organism evidence="3 4">
    <name type="scientific">Angustibacter luteus</name>
    <dbReference type="NCBI Taxonomy" id="658456"/>
    <lineage>
        <taxon>Bacteria</taxon>
        <taxon>Bacillati</taxon>
        <taxon>Actinomycetota</taxon>
        <taxon>Actinomycetes</taxon>
        <taxon>Kineosporiales</taxon>
        <taxon>Kineosporiaceae</taxon>
    </lineage>
</organism>
<keyword evidence="2" id="KW-0472">Membrane</keyword>
<proteinExistence type="predicted"/>
<sequence>MSDAGAPQPEYHETLLPSLPVWVVVLAVAACFGLVALRPLGPAGAGVVAGVAVVAAAAALLRSSARVQVHQGELRAGRARIETHFLGRVAVVPAARMTALRGPQADARAYLCQRPWIREGVVVEIVDPADPVPYWLISSRKPERLVAALRAAGAGGAGDEPSDGSGQAHSRHTG</sequence>
<evidence type="ECO:0000256" key="2">
    <source>
        <dbReference type="SAM" id="Phobius"/>
    </source>
</evidence>
<evidence type="ECO:0000313" key="3">
    <source>
        <dbReference type="EMBL" id="MFC6005704.1"/>
    </source>
</evidence>
<comment type="caution">
    <text evidence="3">The sequence shown here is derived from an EMBL/GenBank/DDBJ whole genome shotgun (WGS) entry which is preliminary data.</text>
</comment>
<evidence type="ECO:0000256" key="1">
    <source>
        <dbReference type="SAM" id="MobiDB-lite"/>
    </source>
</evidence>